<sequence>MEPLAASLWSSFRRVPPAAIPPMMDCILSSTAVSPSSLFSDLLKGFPNLTKNSENMECEWRNCVAAYVAAPFSLTKEVCANHIHMFVWKIWIPLLKIVHTNDRELFNKVTSLFLDVVTETDSWEVLEATMVPLLLRSIALTLDAALQHKHEGVVSGSTLSNGCSAKVFAGNILWDFSNLTLQMLSQSLEHRSSAVRFLLPLIFKAFAQESSYKVAVPGFPLY</sequence>
<dbReference type="PANTHER" id="PTHR12029">
    <property type="entry name" value="RNA METHYLTRANSFERASE"/>
    <property type="match status" value="1"/>
</dbReference>
<dbReference type="InterPro" id="IPR045330">
    <property type="entry name" value="TRM3/TARBP1"/>
</dbReference>
<dbReference type="PANTHER" id="PTHR12029:SF11">
    <property type="entry name" value="METHYLTRANSFERASE TARBP1-RELATED"/>
    <property type="match status" value="1"/>
</dbReference>
<comment type="caution">
    <text evidence="1">The sequence shown here is derived from an EMBL/GenBank/DDBJ whole genome shotgun (WGS) entry which is preliminary data.</text>
</comment>
<gene>
    <name evidence="1" type="ORF">PHJA_002963700</name>
</gene>
<organism evidence="1 2">
    <name type="scientific">Phtheirospermum japonicum</name>
    <dbReference type="NCBI Taxonomy" id="374723"/>
    <lineage>
        <taxon>Eukaryota</taxon>
        <taxon>Viridiplantae</taxon>
        <taxon>Streptophyta</taxon>
        <taxon>Embryophyta</taxon>
        <taxon>Tracheophyta</taxon>
        <taxon>Spermatophyta</taxon>
        <taxon>Magnoliopsida</taxon>
        <taxon>eudicotyledons</taxon>
        <taxon>Gunneridae</taxon>
        <taxon>Pentapetalae</taxon>
        <taxon>asterids</taxon>
        <taxon>lamiids</taxon>
        <taxon>Lamiales</taxon>
        <taxon>Orobanchaceae</taxon>
        <taxon>Orobanchaceae incertae sedis</taxon>
        <taxon>Phtheirospermum</taxon>
    </lineage>
</organism>
<dbReference type="GO" id="GO:0030488">
    <property type="term" value="P:tRNA methylation"/>
    <property type="evidence" value="ECO:0007669"/>
    <property type="project" value="TreeGrafter"/>
</dbReference>
<proteinExistence type="predicted"/>
<dbReference type="Proteomes" id="UP000653305">
    <property type="component" value="Unassembled WGS sequence"/>
</dbReference>
<reference evidence="1" key="1">
    <citation type="submission" date="2020-07" db="EMBL/GenBank/DDBJ databases">
        <title>Ethylene signaling mediates host invasion by parasitic plants.</title>
        <authorList>
            <person name="Yoshida S."/>
        </authorList>
    </citation>
    <scope>NUCLEOTIDE SEQUENCE</scope>
    <source>
        <strain evidence="1">Okayama</strain>
    </source>
</reference>
<evidence type="ECO:0000313" key="2">
    <source>
        <dbReference type="Proteomes" id="UP000653305"/>
    </source>
</evidence>
<dbReference type="GO" id="GO:0016423">
    <property type="term" value="F:tRNA (guanine) methyltransferase activity"/>
    <property type="evidence" value="ECO:0007669"/>
    <property type="project" value="TreeGrafter"/>
</dbReference>
<protein>
    <submittedName>
        <fullName evidence="1">Uncharacterized protein</fullName>
    </submittedName>
</protein>
<dbReference type="OrthoDB" id="1674766at2759"/>
<accession>A0A830D8V0</accession>
<keyword evidence="2" id="KW-1185">Reference proteome</keyword>
<dbReference type="EMBL" id="BMAC01003569">
    <property type="protein sequence ID" value="GFQ08197.1"/>
    <property type="molecule type" value="Genomic_DNA"/>
</dbReference>
<dbReference type="AlphaFoldDB" id="A0A830D8V0"/>
<evidence type="ECO:0000313" key="1">
    <source>
        <dbReference type="EMBL" id="GFQ08197.1"/>
    </source>
</evidence>
<name>A0A830D8V0_9LAMI</name>